<dbReference type="PANTHER" id="PTHR47356">
    <property type="entry name" value="FAD-DEPENDENT MONOOXYGENASE ASQG-RELATED"/>
    <property type="match status" value="1"/>
</dbReference>
<evidence type="ECO:0000313" key="9">
    <source>
        <dbReference type="Proteomes" id="UP001338125"/>
    </source>
</evidence>
<organism evidence="8 9">
    <name type="scientific">Cladobotryum mycophilum</name>
    <dbReference type="NCBI Taxonomy" id="491253"/>
    <lineage>
        <taxon>Eukaryota</taxon>
        <taxon>Fungi</taxon>
        <taxon>Dikarya</taxon>
        <taxon>Ascomycota</taxon>
        <taxon>Pezizomycotina</taxon>
        <taxon>Sordariomycetes</taxon>
        <taxon>Hypocreomycetidae</taxon>
        <taxon>Hypocreales</taxon>
        <taxon>Hypocreaceae</taxon>
        <taxon>Cladobotryum</taxon>
    </lineage>
</organism>
<dbReference type="Pfam" id="PF01494">
    <property type="entry name" value="FAD_binding_3"/>
    <property type="match status" value="1"/>
</dbReference>
<keyword evidence="9" id="KW-1185">Reference proteome</keyword>
<proteinExistence type="inferred from homology"/>
<dbReference type="GO" id="GO:0004497">
    <property type="term" value="F:monooxygenase activity"/>
    <property type="evidence" value="ECO:0007669"/>
    <property type="project" value="UniProtKB-KW"/>
</dbReference>
<accession>A0ABR0S8X1</accession>
<sequence>MEKGNNFKVVVIGGGPAGLTAAHALGKAGIDFVVLERREQIVLDLGANISLWPSTLRIIYQFGLYDELVGVSTQLKTKETFTSDGYKLKQTPFFSHTTRNFGTAPIAVHRSELIRVLHEGLPESSKEKILTDKNVLDIVQGEGGVTVTCTDGTVYEGSMVIGADGVHSNTRRLMRKMALLEDSEKEWDLEDPFTTTYKCIWFNAPRPEGAIPGSFIETHHQDKSIIHITGEDFAWLFLFEKLPEPTNKPPRCNEDEIEPFAQRFAEFQTSDNLKVKELWAKKIGTGITNLEEGVANNWNWGRIVLAGDSCHKFTPHAGLGYANGVQDIVVLCNRIHDAVAAAPNGLPSTSDLTARFEDYQAVRALPLKKDCAVSGLATRIHTWASTPHWILSRFIMPSPITDYILQNYLSSKNERDSHVLTFLPTDEKFEGDIKWTNRMKGSLETIKA</sequence>
<dbReference type="InterPro" id="IPR002938">
    <property type="entry name" value="FAD-bd"/>
</dbReference>
<dbReference type="PANTHER" id="PTHR47356:SF2">
    <property type="entry name" value="FAD-BINDING DOMAIN-CONTAINING PROTEIN-RELATED"/>
    <property type="match status" value="1"/>
</dbReference>
<comment type="cofactor">
    <cofactor evidence="1">
        <name>FAD</name>
        <dbReference type="ChEBI" id="CHEBI:57692"/>
    </cofactor>
</comment>
<evidence type="ECO:0000259" key="7">
    <source>
        <dbReference type="Pfam" id="PF01494"/>
    </source>
</evidence>
<gene>
    <name evidence="8" type="ORF">PT974_12360</name>
</gene>
<dbReference type="Proteomes" id="UP001338125">
    <property type="component" value="Unassembled WGS sequence"/>
</dbReference>
<evidence type="ECO:0000256" key="6">
    <source>
        <dbReference type="ARBA" id="ARBA00023033"/>
    </source>
</evidence>
<dbReference type="PRINTS" id="PR00420">
    <property type="entry name" value="RNGMNOXGNASE"/>
</dbReference>
<keyword evidence="3" id="KW-0285">Flavoprotein</keyword>
<evidence type="ECO:0000256" key="1">
    <source>
        <dbReference type="ARBA" id="ARBA00001974"/>
    </source>
</evidence>
<dbReference type="Gene3D" id="3.50.50.60">
    <property type="entry name" value="FAD/NAD(P)-binding domain"/>
    <property type="match status" value="1"/>
</dbReference>
<evidence type="ECO:0000256" key="4">
    <source>
        <dbReference type="ARBA" id="ARBA00022827"/>
    </source>
</evidence>
<dbReference type="InterPro" id="IPR036188">
    <property type="entry name" value="FAD/NAD-bd_sf"/>
</dbReference>
<comment type="caution">
    <text evidence="8">The sequence shown here is derived from an EMBL/GenBank/DDBJ whole genome shotgun (WGS) entry which is preliminary data.</text>
</comment>
<dbReference type="SUPFAM" id="SSF51905">
    <property type="entry name" value="FAD/NAD(P)-binding domain"/>
    <property type="match status" value="1"/>
</dbReference>
<evidence type="ECO:0000256" key="3">
    <source>
        <dbReference type="ARBA" id="ARBA00022630"/>
    </source>
</evidence>
<evidence type="ECO:0000313" key="8">
    <source>
        <dbReference type="EMBL" id="KAK5988220.1"/>
    </source>
</evidence>
<reference evidence="8 9" key="1">
    <citation type="submission" date="2024-01" db="EMBL/GenBank/DDBJ databases">
        <title>Complete genome of Cladobotryum mycophilum ATHUM6906.</title>
        <authorList>
            <person name="Christinaki A.C."/>
            <person name="Myridakis A.I."/>
            <person name="Kouvelis V.N."/>
        </authorList>
    </citation>
    <scope>NUCLEOTIDE SEQUENCE [LARGE SCALE GENOMIC DNA]</scope>
    <source>
        <strain evidence="8 9">ATHUM6906</strain>
    </source>
</reference>
<protein>
    <submittedName>
        <fullName evidence="8">FAD-dependent monooxygenase sdnN</fullName>
    </submittedName>
</protein>
<dbReference type="EMBL" id="JAVFKD010000016">
    <property type="protein sequence ID" value="KAK5988220.1"/>
    <property type="molecule type" value="Genomic_DNA"/>
</dbReference>
<keyword evidence="5" id="KW-0560">Oxidoreductase</keyword>
<evidence type="ECO:0000256" key="2">
    <source>
        <dbReference type="ARBA" id="ARBA00007992"/>
    </source>
</evidence>
<comment type="similarity">
    <text evidence="2">Belongs to the paxM FAD-dependent monooxygenase family.</text>
</comment>
<evidence type="ECO:0000256" key="5">
    <source>
        <dbReference type="ARBA" id="ARBA00023002"/>
    </source>
</evidence>
<name>A0ABR0S8X1_9HYPO</name>
<feature type="domain" description="FAD-binding" evidence="7">
    <location>
        <begin position="8"/>
        <end position="339"/>
    </location>
</feature>
<keyword evidence="4" id="KW-0274">FAD</keyword>
<dbReference type="InterPro" id="IPR050562">
    <property type="entry name" value="FAD_mOase_fung"/>
</dbReference>
<keyword evidence="6 8" id="KW-0503">Monooxygenase</keyword>